<feature type="region of interest" description="Disordered" evidence="1">
    <location>
        <begin position="150"/>
        <end position="187"/>
    </location>
</feature>
<dbReference type="EMBL" id="AP004879">
    <property type="protein sequence ID" value="BAD25603.1"/>
    <property type="molecule type" value="Genomic_DNA"/>
</dbReference>
<evidence type="ECO:0000256" key="1">
    <source>
        <dbReference type="SAM" id="MobiDB-lite"/>
    </source>
</evidence>
<proteinExistence type="predicted"/>
<dbReference type="Proteomes" id="UP000000763">
    <property type="component" value="Chromosome 2"/>
</dbReference>
<protein>
    <submittedName>
        <fullName evidence="3">Uncharacterized protein</fullName>
    </submittedName>
</protein>
<name>Q6H6P6_ORYSJ</name>
<dbReference type="AlphaFoldDB" id="Q6H6P6"/>
<evidence type="ECO:0000313" key="4">
    <source>
        <dbReference type="Proteomes" id="UP000000763"/>
    </source>
</evidence>
<organism evidence="3 4">
    <name type="scientific">Oryza sativa subsp. japonica</name>
    <name type="common">Rice</name>
    <dbReference type="NCBI Taxonomy" id="39947"/>
    <lineage>
        <taxon>Eukaryota</taxon>
        <taxon>Viridiplantae</taxon>
        <taxon>Streptophyta</taxon>
        <taxon>Embryophyta</taxon>
        <taxon>Tracheophyta</taxon>
        <taxon>Spermatophyta</taxon>
        <taxon>Magnoliopsida</taxon>
        <taxon>Liliopsida</taxon>
        <taxon>Poales</taxon>
        <taxon>Poaceae</taxon>
        <taxon>BOP clade</taxon>
        <taxon>Oryzoideae</taxon>
        <taxon>Oryzeae</taxon>
        <taxon>Oryzinae</taxon>
        <taxon>Oryza</taxon>
        <taxon>Oryza sativa</taxon>
    </lineage>
</organism>
<accession>Q6H6P6</accession>
<reference evidence="4" key="4">
    <citation type="journal article" date="2008" name="Nucleic Acids Res.">
        <title>The rice annotation project database (RAP-DB): 2008 update.</title>
        <authorList>
            <consortium name="The rice annotation project (RAP)"/>
        </authorList>
    </citation>
    <scope>GENOME REANNOTATION</scope>
    <source>
        <strain evidence="4">cv. Nipponbare</strain>
    </source>
</reference>
<gene>
    <name evidence="3" type="ORF">P0475F05.19</name>
    <name evidence="2" type="ORF">P0476H10.3</name>
</gene>
<reference evidence="4" key="3">
    <citation type="journal article" date="2005" name="Nature">
        <title>The map-based sequence of the rice genome.</title>
        <authorList>
            <consortium name="International rice genome sequencing project (IRGSP)"/>
            <person name="Matsumoto T."/>
            <person name="Wu J."/>
            <person name="Kanamori H."/>
            <person name="Katayose Y."/>
            <person name="Fujisawa M."/>
            <person name="Namiki N."/>
            <person name="Mizuno H."/>
            <person name="Yamamoto K."/>
            <person name="Antonio B.A."/>
            <person name="Baba T."/>
            <person name="Sakata K."/>
            <person name="Nagamura Y."/>
            <person name="Aoki H."/>
            <person name="Arikawa K."/>
            <person name="Arita K."/>
            <person name="Bito T."/>
            <person name="Chiden Y."/>
            <person name="Fujitsuka N."/>
            <person name="Fukunaka R."/>
            <person name="Hamada M."/>
            <person name="Harada C."/>
            <person name="Hayashi A."/>
            <person name="Hijishita S."/>
            <person name="Honda M."/>
            <person name="Hosokawa S."/>
            <person name="Ichikawa Y."/>
            <person name="Idonuma A."/>
            <person name="Iijima M."/>
            <person name="Ikeda M."/>
            <person name="Ikeno M."/>
            <person name="Ito K."/>
            <person name="Ito S."/>
            <person name="Ito T."/>
            <person name="Ito Y."/>
            <person name="Ito Y."/>
            <person name="Iwabuchi A."/>
            <person name="Kamiya K."/>
            <person name="Karasawa W."/>
            <person name="Kurita K."/>
            <person name="Katagiri S."/>
            <person name="Kikuta A."/>
            <person name="Kobayashi H."/>
            <person name="Kobayashi N."/>
            <person name="Machita K."/>
            <person name="Maehara T."/>
            <person name="Masukawa M."/>
            <person name="Mizubayashi T."/>
            <person name="Mukai Y."/>
            <person name="Nagasaki H."/>
            <person name="Nagata Y."/>
            <person name="Naito S."/>
            <person name="Nakashima M."/>
            <person name="Nakama Y."/>
            <person name="Nakamichi Y."/>
            <person name="Nakamura M."/>
            <person name="Meguro A."/>
            <person name="Negishi M."/>
            <person name="Ohta I."/>
            <person name="Ohta T."/>
            <person name="Okamoto M."/>
            <person name="Ono N."/>
            <person name="Saji S."/>
            <person name="Sakaguchi M."/>
            <person name="Sakai K."/>
            <person name="Shibata M."/>
            <person name="Shimokawa T."/>
            <person name="Song J."/>
            <person name="Takazaki Y."/>
            <person name="Terasawa K."/>
            <person name="Tsugane M."/>
            <person name="Tsuji K."/>
            <person name="Ueda S."/>
            <person name="Waki K."/>
            <person name="Yamagata H."/>
            <person name="Yamamoto M."/>
            <person name="Yamamoto S."/>
            <person name="Yamane H."/>
            <person name="Yoshiki S."/>
            <person name="Yoshihara R."/>
            <person name="Yukawa K."/>
            <person name="Zhong H."/>
            <person name="Yano M."/>
            <person name="Yuan Q."/>
            <person name="Ouyang S."/>
            <person name="Liu J."/>
            <person name="Jones K.M."/>
            <person name="Gansberger K."/>
            <person name="Moffat K."/>
            <person name="Hill J."/>
            <person name="Bera J."/>
            <person name="Fadrosh D."/>
            <person name="Jin S."/>
            <person name="Johri S."/>
            <person name="Kim M."/>
            <person name="Overton L."/>
            <person name="Reardon M."/>
            <person name="Tsitrin T."/>
            <person name="Vuong H."/>
            <person name="Weaver B."/>
            <person name="Ciecko A."/>
            <person name="Tallon L."/>
            <person name="Jackson J."/>
            <person name="Pai G."/>
            <person name="Aken S.V."/>
            <person name="Utterback T."/>
            <person name="Reidmuller S."/>
            <person name="Feldblyum T."/>
            <person name="Hsiao J."/>
            <person name="Zismann V."/>
            <person name="Iobst S."/>
            <person name="de Vazeille A.R."/>
            <person name="Buell C.R."/>
            <person name="Ying K."/>
            <person name="Li Y."/>
            <person name="Lu T."/>
            <person name="Huang Y."/>
            <person name="Zhao Q."/>
            <person name="Feng Q."/>
            <person name="Zhang L."/>
            <person name="Zhu J."/>
            <person name="Weng Q."/>
            <person name="Mu J."/>
            <person name="Lu Y."/>
            <person name="Fan D."/>
            <person name="Liu Y."/>
            <person name="Guan J."/>
            <person name="Zhang Y."/>
            <person name="Yu S."/>
            <person name="Liu X."/>
            <person name="Zhang Y."/>
            <person name="Hong G."/>
            <person name="Han B."/>
            <person name="Choisne N."/>
            <person name="Demange N."/>
            <person name="Orjeda G."/>
            <person name="Samain S."/>
            <person name="Cattolico L."/>
            <person name="Pelletier E."/>
            <person name="Couloux A."/>
            <person name="Segurens B."/>
            <person name="Wincker P."/>
            <person name="D'Hont A."/>
            <person name="Scarpelli C."/>
            <person name="Weissenbach J."/>
            <person name="Salanoubat M."/>
            <person name="Quetier F."/>
            <person name="Yu Y."/>
            <person name="Kim H.R."/>
            <person name="Rambo T."/>
            <person name="Currie J."/>
            <person name="Collura K."/>
            <person name="Luo M."/>
            <person name="Yang T."/>
            <person name="Ammiraju J.S.S."/>
            <person name="Engler F."/>
            <person name="Soderlund C."/>
            <person name="Wing R.A."/>
            <person name="Palmer L.E."/>
            <person name="de la Bastide M."/>
            <person name="Spiegel L."/>
            <person name="Nascimento L."/>
            <person name="Zutavern T."/>
            <person name="O'Shaughnessy A."/>
            <person name="Dike S."/>
            <person name="Dedhia N."/>
            <person name="Preston R."/>
            <person name="Balija V."/>
            <person name="McCombie W.R."/>
            <person name="Chow T."/>
            <person name="Chen H."/>
            <person name="Chung M."/>
            <person name="Chen C."/>
            <person name="Shaw J."/>
            <person name="Wu H."/>
            <person name="Hsiao K."/>
            <person name="Chao Y."/>
            <person name="Chu M."/>
            <person name="Cheng C."/>
            <person name="Hour A."/>
            <person name="Lee P."/>
            <person name="Lin S."/>
            <person name="Lin Y."/>
            <person name="Liou J."/>
            <person name="Liu S."/>
            <person name="Hsing Y."/>
            <person name="Raghuvanshi S."/>
            <person name="Mohanty A."/>
            <person name="Bharti A.K."/>
            <person name="Gaur A."/>
            <person name="Gupta V."/>
            <person name="Kumar D."/>
            <person name="Ravi V."/>
            <person name="Vij S."/>
            <person name="Kapur A."/>
            <person name="Khurana P."/>
            <person name="Khurana P."/>
            <person name="Khurana J.P."/>
            <person name="Tyagi A.K."/>
            <person name="Gaikwad K."/>
            <person name="Singh A."/>
            <person name="Dalal V."/>
            <person name="Srivastava S."/>
            <person name="Dixit A."/>
            <person name="Pal A.K."/>
            <person name="Ghazi I.A."/>
            <person name="Yadav M."/>
            <person name="Pandit A."/>
            <person name="Bhargava A."/>
            <person name="Sureshbabu K."/>
            <person name="Batra K."/>
            <person name="Sharma T.R."/>
            <person name="Mohapatra T."/>
            <person name="Singh N.K."/>
            <person name="Messing J."/>
            <person name="Nelson A.B."/>
            <person name="Fuks G."/>
            <person name="Kavchok S."/>
            <person name="Keizer G."/>
            <person name="Linton E."/>
            <person name="Llaca V."/>
            <person name="Song R."/>
            <person name="Tanyolac B."/>
            <person name="Young S."/>
            <person name="Ho-Il K."/>
            <person name="Hahn J.H."/>
            <person name="Sangsakoo G."/>
            <person name="Vanavichit A."/>
            <person name="de Mattos Luiz.A.T."/>
            <person name="Zimmer P.D."/>
            <person name="Malone G."/>
            <person name="Dellagostin O."/>
            <person name="de Oliveira A.C."/>
            <person name="Bevan M."/>
            <person name="Bancroft I."/>
            <person name="Minx P."/>
            <person name="Cordum H."/>
            <person name="Wilson R."/>
            <person name="Cheng Z."/>
            <person name="Jin W."/>
            <person name="Jiang J."/>
            <person name="Leong S.A."/>
            <person name="Iwama H."/>
            <person name="Gojobori T."/>
            <person name="Itoh T."/>
            <person name="Niimura Y."/>
            <person name="Fujii Y."/>
            <person name="Habara T."/>
            <person name="Sakai H."/>
            <person name="Sato Y."/>
            <person name="Wilson G."/>
            <person name="Kumar K."/>
            <person name="McCouch S."/>
            <person name="Juretic N."/>
            <person name="Hoen D."/>
            <person name="Wright S."/>
            <person name="Bruskiewich R."/>
            <person name="Bureau T."/>
            <person name="Miyao A."/>
            <person name="Hirochika H."/>
            <person name="Nishikawa T."/>
            <person name="Kadowaki K."/>
            <person name="Sugiura M."/>
            <person name="Burr B."/>
            <person name="Sasaki T."/>
        </authorList>
    </citation>
    <scope>NUCLEOTIDE SEQUENCE [LARGE SCALE GENOMIC DNA]</scope>
    <source>
        <strain evidence="4">cv. Nipponbare</strain>
    </source>
</reference>
<reference evidence="3" key="2">
    <citation type="submission" date="2002-03" db="EMBL/GenBank/DDBJ databases">
        <title>Oryza sativa nipponbare(GA3) genomic DNA, chromosome 2, PAC clone:P0475F05.</title>
        <authorList>
            <person name="Sasaki T."/>
            <person name="Matsumoto T."/>
            <person name="Yamamoto K."/>
        </authorList>
    </citation>
    <scope>NUCLEOTIDE SEQUENCE</scope>
</reference>
<reference evidence="2" key="1">
    <citation type="submission" date="2002-02" db="EMBL/GenBank/DDBJ databases">
        <title>Oryza sativa nipponbare(GA3) genomic DNA, chromosome 2, PAC clone:P0476H10.</title>
        <authorList>
            <person name="Sasaki T."/>
            <person name="Matsumoto T."/>
            <person name="Yamamoto K."/>
        </authorList>
    </citation>
    <scope>NUCLEOTIDE SEQUENCE</scope>
</reference>
<evidence type="ECO:0000313" key="2">
    <source>
        <dbReference type="EMBL" id="BAD25420.1"/>
    </source>
</evidence>
<sequence length="236" mass="24403">MTGCREELDSKGWLLEVLGGHRKKGGPAPVVSGLEFTTFEVKEELPLVIEVWVVLSVDRLPPCPPLDEGGTNRGWLVDVAGVVDEEAKEVQAVEAAKAVEEGSVTGVVGLVKELVVSRFSAVGVRSTSAVKLSSLVSTVAGRRGAASDGVRGWSGWSERAEREEAGRPASRAGTLVSAHGKGGGEEASDIPALHAGLAASSLSACSLTSSPPPSPRALAVIAGLTCHQLHDDEERG</sequence>
<dbReference type="EMBL" id="AP004790">
    <property type="protein sequence ID" value="BAD25420.1"/>
    <property type="molecule type" value="Genomic_DNA"/>
</dbReference>
<evidence type="ECO:0000313" key="3">
    <source>
        <dbReference type="EMBL" id="BAD25603.1"/>
    </source>
</evidence>